<dbReference type="Proteomes" id="UP000789759">
    <property type="component" value="Unassembled WGS sequence"/>
</dbReference>
<dbReference type="GO" id="GO:0003676">
    <property type="term" value="F:nucleic acid binding"/>
    <property type="evidence" value="ECO:0007669"/>
    <property type="project" value="InterPro"/>
</dbReference>
<feature type="domain" description="CCHC-type" evidence="2">
    <location>
        <begin position="296"/>
        <end position="309"/>
    </location>
</feature>
<dbReference type="OrthoDB" id="2482496at2759"/>
<keyword evidence="4" id="KW-1185">Reference proteome</keyword>
<organism evidence="3 4">
    <name type="scientific">Cetraspora pellucida</name>
    <dbReference type="NCBI Taxonomy" id="1433469"/>
    <lineage>
        <taxon>Eukaryota</taxon>
        <taxon>Fungi</taxon>
        <taxon>Fungi incertae sedis</taxon>
        <taxon>Mucoromycota</taxon>
        <taxon>Glomeromycotina</taxon>
        <taxon>Glomeromycetes</taxon>
        <taxon>Diversisporales</taxon>
        <taxon>Gigasporaceae</taxon>
        <taxon>Cetraspora</taxon>
    </lineage>
</organism>
<protein>
    <submittedName>
        <fullName evidence="3">1026_t:CDS:1</fullName>
    </submittedName>
</protein>
<accession>A0A9N8VAC1</accession>
<reference evidence="3" key="1">
    <citation type="submission" date="2021-06" db="EMBL/GenBank/DDBJ databases">
        <authorList>
            <person name="Kallberg Y."/>
            <person name="Tangrot J."/>
            <person name="Rosling A."/>
        </authorList>
    </citation>
    <scope>NUCLEOTIDE SEQUENCE</scope>
    <source>
        <strain evidence="3">FL966</strain>
    </source>
</reference>
<comment type="caution">
    <text evidence="3">The sequence shown here is derived from an EMBL/GenBank/DDBJ whole genome shotgun (WGS) entry which is preliminary data.</text>
</comment>
<name>A0A9N8VAC1_9GLOM</name>
<evidence type="ECO:0000259" key="2">
    <source>
        <dbReference type="PROSITE" id="PS50158"/>
    </source>
</evidence>
<dbReference type="SMART" id="SM00343">
    <property type="entry name" value="ZnF_C2HC"/>
    <property type="match status" value="1"/>
</dbReference>
<dbReference type="GO" id="GO:0008270">
    <property type="term" value="F:zinc ion binding"/>
    <property type="evidence" value="ECO:0007669"/>
    <property type="project" value="UniProtKB-KW"/>
</dbReference>
<evidence type="ECO:0000256" key="1">
    <source>
        <dbReference type="PROSITE-ProRule" id="PRU00047"/>
    </source>
</evidence>
<dbReference type="EMBL" id="CAJVQA010000002">
    <property type="protein sequence ID" value="CAG8448763.1"/>
    <property type="molecule type" value="Genomic_DNA"/>
</dbReference>
<gene>
    <name evidence="3" type="ORF">CPELLU_LOCUS17</name>
</gene>
<proteinExistence type="predicted"/>
<evidence type="ECO:0000313" key="4">
    <source>
        <dbReference type="Proteomes" id="UP000789759"/>
    </source>
</evidence>
<dbReference type="PROSITE" id="PS50158">
    <property type="entry name" value="ZF_CCHC"/>
    <property type="match status" value="1"/>
</dbReference>
<dbReference type="InterPro" id="IPR001878">
    <property type="entry name" value="Znf_CCHC"/>
</dbReference>
<dbReference type="AlphaFoldDB" id="A0A9N8VAC1"/>
<keyword evidence="1" id="KW-0862">Zinc</keyword>
<sequence>MSLTEETQNLPIDSEVTPHSQEVPTIDWNRLQLINLRTEPERDFNLQKLEKGKAVEWDLSEDYDKRPLPPDELVNQSYAFLSHMKNRLEQKLEEKLGNLLLKVLDNSLQQWSAQLNKVSWADAAESSFSKKTFKKPRNQYKYNAVCEAKTMLQKAIQKDLKEKMTEVHELLKLRAFVLKVTEEEGWSVAAKISKPTSSEKDEFKELLTEARKQAKPFEGCPMSYDKGIWKSRSSPWTPGLRRNYYTLYPLSYAPSQHYAQYPPPMFQEYQSQNVVQNPSPAYQNSYNKQTTKQFNCYFCGGAGHMAAICSSKSTEGESGEQNNDNNQYKPKQGVVGRIHEPAAVKYWMKKNKTTPSSSLLAKKSSTFISEKCMESSRKRKPKTLQVNQLARKSKFLGNCKIRSRSASAWISEFRKYAERFLDLGVYRQSYASSDNKF</sequence>
<evidence type="ECO:0000313" key="3">
    <source>
        <dbReference type="EMBL" id="CAG8448763.1"/>
    </source>
</evidence>
<keyword evidence="1" id="KW-0479">Metal-binding</keyword>
<keyword evidence="1" id="KW-0863">Zinc-finger</keyword>